<dbReference type="PROSITE" id="PS00107">
    <property type="entry name" value="PROTEIN_KINASE_ATP"/>
    <property type="match status" value="1"/>
</dbReference>
<keyword evidence="2" id="KW-0723">Serine/threonine-protein kinase</keyword>
<evidence type="ECO:0000256" key="4">
    <source>
        <dbReference type="ARBA" id="ARBA00022741"/>
    </source>
</evidence>
<sequence>MGCVLGTSGSRDTHRRSSRTTQSSRSIQEPAVSVTDGVRVRNDGAVRDREKIRHSSDFPPTDRQKFKPEYSLKTNQQGWPSWLSTVLGDAIKDWTPRKANTFEKLDKIGQGTYSNVYKARDLITGKVVALKKVRFDNLEPESVKFMAREILVLRKLNHPNVIKLEGLVTSRMSCSLYLVFEYMEHDLSGLAAVQGVKFSEPQVKCYMKQLLSGLEHCHNNGVLHRDIKGSNLLIDNDGILKIADFGLASFYDPDHKQPLTSRVVTLWYRPPELLLGATYYGVGVDLWSAGCILAELLAGKPIMPGRTEVEQLHKIFKLCGSPSEEYWKKSRLPNAILFKPQQPYKRCIAETFKDFPPSLPLIEALLAIDPVERGSATAALNSEFFTMEPYACEPSSLPKYPPSKEMDVKLRDEEARRQRGLNKKTNAVDGARRVRVRDRVSRAIPAPEANAEVQANLDRWRVMTQANTKSKSEKFPPPHQDGTVGYPLETSHNGPVSFGAPETSFSSSIFDAKSSRSVKGTATTGGPSRRRNTKKEEPQMAPSRRFIRAFIPSTIGLPLDLRFKGKESVSEIFAGHR</sequence>
<evidence type="ECO:0000256" key="1">
    <source>
        <dbReference type="ARBA" id="ARBA00006485"/>
    </source>
</evidence>
<accession>A0ABC8V0S8</accession>
<evidence type="ECO:0000313" key="10">
    <source>
        <dbReference type="EMBL" id="CAK9186935.1"/>
    </source>
</evidence>
<keyword evidence="6 7" id="KW-0067">ATP-binding</keyword>
<keyword evidence="4 7" id="KW-0547">Nucleotide-binding</keyword>
<name>A0ABC8V0S8_9AQUA</name>
<dbReference type="PROSITE" id="PS00108">
    <property type="entry name" value="PROTEIN_KINASE_ST"/>
    <property type="match status" value="1"/>
</dbReference>
<evidence type="ECO:0000256" key="5">
    <source>
        <dbReference type="ARBA" id="ARBA00022777"/>
    </source>
</evidence>
<evidence type="ECO:0000259" key="9">
    <source>
        <dbReference type="PROSITE" id="PS50011"/>
    </source>
</evidence>
<organism evidence="10 11">
    <name type="scientific">Ilex paraguariensis</name>
    <name type="common">yerba mate</name>
    <dbReference type="NCBI Taxonomy" id="185542"/>
    <lineage>
        <taxon>Eukaryota</taxon>
        <taxon>Viridiplantae</taxon>
        <taxon>Streptophyta</taxon>
        <taxon>Embryophyta</taxon>
        <taxon>Tracheophyta</taxon>
        <taxon>Spermatophyta</taxon>
        <taxon>Magnoliopsida</taxon>
        <taxon>eudicotyledons</taxon>
        <taxon>Gunneridae</taxon>
        <taxon>Pentapetalae</taxon>
        <taxon>asterids</taxon>
        <taxon>campanulids</taxon>
        <taxon>Aquifoliales</taxon>
        <taxon>Aquifoliaceae</taxon>
        <taxon>Ilex</taxon>
    </lineage>
</organism>
<dbReference type="FunFam" id="3.30.200.20:FF:000021">
    <property type="entry name" value="probable serine/threonine-protein kinase At1g54610"/>
    <property type="match status" value="1"/>
</dbReference>
<dbReference type="SUPFAM" id="SSF56112">
    <property type="entry name" value="Protein kinase-like (PK-like)"/>
    <property type="match status" value="1"/>
</dbReference>
<evidence type="ECO:0000313" key="11">
    <source>
        <dbReference type="Proteomes" id="UP001642360"/>
    </source>
</evidence>
<gene>
    <name evidence="10" type="ORF">ILEXP_LOCUS57434</name>
</gene>
<dbReference type="Pfam" id="PF00069">
    <property type="entry name" value="Pkinase"/>
    <property type="match status" value="1"/>
</dbReference>
<dbReference type="SMART" id="SM00220">
    <property type="entry name" value="S_TKc"/>
    <property type="match status" value="1"/>
</dbReference>
<comment type="similarity">
    <text evidence="1">Belongs to the protein kinase superfamily. CMGC Ser/Thr protein kinase family. CDC2/CDKX subfamily.</text>
</comment>
<feature type="region of interest" description="Disordered" evidence="8">
    <location>
        <begin position="466"/>
        <end position="543"/>
    </location>
</feature>
<dbReference type="PANTHER" id="PTHR24056:SF358">
    <property type="entry name" value="PROTEIN KINASE DOMAIN-CONTAINING PROTEIN"/>
    <property type="match status" value="1"/>
</dbReference>
<dbReference type="InterPro" id="IPR000719">
    <property type="entry name" value="Prot_kinase_dom"/>
</dbReference>
<feature type="compositionally biased region" description="Low complexity" evidence="8">
    <location>
        <begin position="504"/>
        <end position="517"/>
    </location>
</feature>
<reference evidence="10 11" key="1">
    <citation type="submission" date="2024-02" db="EMBL/GenBank/DDBJ databases">
        <authorList>
            <person name="Vignale AGUSTIN F."/>
            <person name="Sosa J E."/>
            <person name="Modenutti C."/>
        </authorList>
    </citation>
    <scope>NUCLEOTIDE SEQUENCE [LARGE SCALE GENOMIC DNA]</scope>
</reference>
<protein>
    <recommendedName>
        <fullName evidence="9">Protein kinase domain-containing protein</fullName>
    </recommendedName>
</protein>
<dbReference type="Gene3D" id="3.30.200.20">
    <property type="entry name" value="Phosphorylase Kinase, domain 1"/>
    <property type="match status" value="1"/>
</dbReference>
<dbReference type="InterPro" id="IPR017441">
    <property type="entry name" value="Protein_kinase_ATP_BS"/>
</dbReference>
<dbReference type="EMBL" id="CAUOFW020009724">
    <property type="protein sequence ID" value="CAK9186935.1"/>
    <property type="molecule type" value="Genomic_DNA"/>
</dbReference>
<feature type="domain" description="Protein kinase" evidence="9">
    <location>
        <begin position="102"/>
        <end position="385"/>
    </location>
</feature>
<dbReference type="InterPro" id="IPR008271">
    <property type="entry name" value="Ser/Thr_kinase_AS"/>
</dbReference>
<dbReference type="GO" id="GO:0005524">
    <property type="term" value="F:ATP binding"/>
    <property type="evidence" value="ECO:0007669"/>
    <property type="project" value="UniProtKB-UniRule"/>
</dbReference>
<evidence type="ECO:0000256" key="6">
    <source>
        <dbReference type="ARBA" id="ARBA00022840"/>
    </source>
</evidence>
<dbReference type="AlphaFoldDB" id="A0ABC8V0S8"/>
<keyword evidence="11" id="KW-1185">Reference proteome</keyword>
<evidence type="ECO:0000256" key="3">
    <source>
        <dbReference type="ARBA" id="ARBA00022679"/>
    </source>
</evidence>
<dbReference type="PROSITE" id="PS50011">
    <property type="entry name" value="PROTEIN_KINASE_DOM"/>
    <property type="match status" value="1"/>
</dbReference>
<comment type="caution">
    <text evidence="10">The sequence shown here is derived from an EMBL/GenBank/DDBJ whole genome shotgun (WGS) entry which is preliminary data.</text>
</comment>
<dbReference type="Proteomes" id="UP001642360">
    <property type="component" value="Unassembled WGS sequence"/>
</dbReference>
<feature type="compositionally biased region" description="Basic and acidic residues" evidence="8">
    <location>
        <begin position="38"/>
        <end position="66"/>
    </location>
</feature>
<dbReference type="PANTHER" id="PTHR24056">
    <property type="entry name" value="CELL DIVISION PROTEIN KINASE"/>
    <property type="match status" value="1"/>
</dbReference>
<evidence type="ECO:0000256" key="7">
    <source>
        <dbReference type="PROSITE-ProRule" id="PRU10141"/>
    </source>
</evidence>
<proteinExistence type="inferred from homology"/>
<dbReference type="CDD" id="cd07840">
    <property type="entry name" value="STKc_CDK9_like"/>
    <property type="match status" value="1"/>
</dbReference>
<evidence type="ECO:0000256" key="2">
    <source>
        <dbReference type="ARBA" id="ARBA00022527"/>
    </source>
</evidence>
<dbReference type="FunFam" id="1.10.510.10:FF:000043">
    <property type="entry name" value="probable serine/threonine-protein kinase At1g54610"/>
    <property type="match status" value="1"/>
</dbReference>
<dbReference type="InterPro" id="IPR050108">
    <property type="entry name" value="CDK"/>
</dbReference>
<feature type="binding site" evidence="7">
    <location>
        <position position="131"/>
    </location>
    <ligand>
        <name>ATP</name>
        <dbReference type="ChEBI" id="CHEBI:30616"/>
    </ligand>
</feature>
<keyword evidence="3" id="KW-0808">Transferase</keyword>
<keyword evidence="5" id="KW-0418">Kinase</keyword>
<evidence type="ECO:0000256" key="8">
    <source>
        <dbReference type="SAM" id="MobiDB-lite"/>
    </source>
</evidence>
<dbReference type="GO" id="GO:0004674">
    <property type="term" value="F:protein serine/threonine kinase activity"/>
    <property type="evidence" value="ECO:0007669"/>
    <property type="project" value="UniProtKB-KW"/>
</dbReference>
<dbReference type="InterPro" id="IPR011009">
    <property type="entry name" value="Kinase-like_dom_sf"/>
</dbReference>
<dbReference type="Gene3D" id="1.10.510.10">
    <property type="entry name" value="Transferase(Phosphotransferase) domain 1"/>
    <property type="match status" value="1"/>
</dbReference>
<feature type="region of interest" description="Disordered" evidence="8">
    <location>
        <begin position="1"/>
        <end position="66"/>
    </location>
</feature>